<name>A0ABP1R0F2_9HEXA</name>
<keyword evidence="1" id="KW-0812">Transmembrane</keyword>
<evidence type="ECO:0000256" key="1">
    <source>
        <dbReference type="SAM" id="Phobius"/>
    </source>
</evidence>
<keyword evidence="1" id="KW-1133">Transmembrane helix</keyword>
<feature type="transmembrane region" description="Helical" evidence="1">
    <location>
        <begin position="575"/>
        <end position="596"/>
    </location>
</feature>
<sequence length="624" mass="71875">MQKVSKNLNTSESSQSNLKGVLHWKNPGIQHYLVVVELLSENASAGEIGSFLKTLFYPGTINRAHFIFVNSKLISEKGLPFISSKVFDMYQNKLEISPCAQKLRKTTGATCILTKTWCFHCPLKLHLLSKYDTQSQKVTHFSPSFFPKLYNTLNGHSVAFVSPVNALNPTDGKAGFGNGPLLASYYSFKAKFIVFPIVLQFNFKLEMTNEATQSSNLSTITVNNKSLSSKSTMRKYLSFLEKVEEKKMALVFGVGAFPYILPKLEFTRIYSRATWVYVTQTRFSRAGDSFKETESHMGIVYIILIFSGITLFLFERRIDAEKKIGKKYLIKFQSWSDWILALHKSLVGQQDIEKVFNIGRKGSSHHLAWLVFTLSWCTFTISSLYFTGIYLTTGALTPVRVAPIEPIEEILQNPEWKVGIFSKKDWWENTIRNSKFKSMLDRFEYLKSQNECVTKVIERKNFACFINPDVLLLLMSELPKAKQRKLVFQEFQLVPSGVGGHRMGFVKDFPWAEKFTVAVSWLAEESGLTNYATQAFMYANASIKWDSGQKEDKEGNGSDDETGRHLVDLRPVFHLYPWAILICCVVFALECVFYWLQICFKRLRRFIREKKEIKRQRQRRRIYM</sequence>
<keyword evidence="3" id="KW-1185">Reference proteome</keyword>
<reference evidence="2 3" key="1">
    <citation type="submission" date="2024-08" db="EMBL/GenBank/DDBJ databases">
        <authorList>
            <person name="Cucini C."/>
            <person name="Frati F."/>
        </authorList>
    </citation>
    <scope>NUCLEOTIDE SEQUENCE [LARGE SCALE GENOMIC DNA]</scope>
</reference>
<organism evidence="2 3">
    <name type="scientific">Orchesella dallaii</name>
    <dbReference type="NCBI Taxonomy" id="48710"/>
    <lineage>
        <taxon>Eukaryota</taxon>
        <taxon>Metazoa</taxon>
        <taxon>Ecdysozoa</taxon>
        <taxon>Arthropoda</taxon>
        <taxon>Hexapoda</taxon>
        <taxon>Collembola</taxon>
        <taxon>Entomobryomorpha</taxon>
        <taxon>Entomobryoidea</taxon>
        <taxon>Orchesellidae</taxon>
        <taxon>Orchesellinae</taxon>
        <taxon>Orchesella</taxon>
    </lineage>
</organism>
<gene>
    <name evidence="2" type="ORF">ODALV1_LOCUS17260</name>
</gene>
<feature type="transmembrane region" description="Helical" evidence="1">
    <location>
        <begin position="295"/>
        <end position="314"/>
    </location>
</feature>
<proteinExistence type="predicted"/>
<evidence type="ECO:0000313" key="2">
    <source>
        <dbReference type="EMBL" id="CAL8116381.1"/>
    </source>
</evidence>
<dbReference type="EMBL" id="CAXLJM020000053">
    <property type="protein sequence ID" value="CAL8116381.1"/>
    <property type="molecule type" value="Genomic_DNA"/>
</dbReference>
<accession>A0ABP1R0F2</accession>
<comment type="caution">
    <text evidence="2">The sequence shown here is derived from an EMBL/GenBank/DDBJ whole genome shotgun (WGS) entry which is preliminary data.</text>
</comment>
<feature type="transmembrane region" description="Helical" evidence="1">
    <location>
        <begin position="367"/>
        <end position="391"/>
    </location>
</feature>
<dbReference type="Proteomes" id="UP001642540">
    <property type="component" value="Unassembled WGS sequence"/>
</dbReference>
<keyword evidence="1" id="KW-0472">Membrane</keyword>
<protein>
    <submittedName>
        <fullName evidence="2">Uncharacterized protein</fullName>
    </submittedName>
</protein>
<evidence type="ECO:0000313" key="3">
    <source>
        <dbReference type="Proteomes" id="UP001642540"/>
    </source>
</evidence>